<accession>A0A0F8YUP9</accession>
<dbReference type="EMBL" id="LAZR01051418">
    <property type="protein sequence ID" value="KKK85198.1"/>
    <property type="molecule type" value="Genomic_DNA"/>
</dbReference>
<proteinExistence type="predicted"/>
<evidence type="ECO:0000313" key="1">
    <source>
        <dbReference type="EMBL" id="KKK85198.1"/>
    </source>
</evidence>
<protein>
    <submittedName>
        <fullName evidence="1">Uncharacterized protein</fullName>
    </submittedName>
</protein>
<sequence length="108" mass="11922">MATKFALNFLGARFRVKLVDCLTGLNVNVGSVVSQDIVFYRPDGTSFAKAASLVEDPISSGNFFINYLNTSPEKTILDQVGDWEFAGRVVLASGDDFDSAERFVFWVK</sequence>
<name>A0A0F8YUP9_9ZZZZ</name>
<organism evidence="1">
    <name type="scientific">marine sediment metagenome</name>
    <dbReference type="NCBI Taxonomy" id="412755"/>
    <lineage>
        <taxon>unclassified sequences</taxon>
        <taxon>metagenomes</taxon>
        <taxon>ecological metagenomes</taxon>
    </lineage>
</organism>
<reference evidence="1" key="1">
    <citation type="journal article" date="2015" name="Nature">
        <title>Complex archaea that bridge the gap between prokaryotes and eukaryotes.</title>
        <authorList>
            <person name="Spang A."/>
            <person name="Saw J.H."/>
            <person name="Jorgensen S.L."/>
            <person name="Zaremba-Niedzwiedzka K."/>
            <person name="Martijn J."/>
            <person name="Lind A.E."/>
            <person name="van Eijk R."/>
            <person name="Schleper C."/>
            <person name="Guy L."/>
            <person name="Ettema T.J."/>
        </authorList>
    </citation>
    <scope>NUCLEOTIDE SEQUENCE</scope>
</reference>
<dbReference type="AlphaFoldDB" id="A0A0F8YUP9"/>
<comment type="caution">
    <text evidence="1">The sequence shown here is derived from an EMBL/GenBank/DDBJ whole genome shotgun (WGS) entry which is preliminary data.</text>
</comment>
<gene>
    <name evidence="1" type="ORF">LCGC14_2775700</name>
</gene>